<feature type="domain" description="Peptidase S12 Pab87-related C-terminal" evidence="2">
    <location>
        <begin position="410"/>
        <end position="482"/>
    </location>
</feature>
<organism evidence="3 4">
    <name type="scientific">Rhodopirellula maiorica SM1</name>
    <dbReference type="NCBI Taxonomy" id="1265738"/>
    <lineage>
        <taxon>Bacteria</taxon>
        <taxon>Pseudomonadati</taxon>
        <taxon>Planctomycetota</taxon>
        <taxon>Planctomycetia</taxon>
        <taxon>Pirellulales</taxon>
        <taxon>Pirellulaceae</taxon>
        <taxon>Novipirellula</taxon>
    </lineage>
</organism>
<protein>
    <submittedName>
        <fullName evidence="3">Beta-lactamase</fullName>
    </submittedName>
</protein>
<reference evidence="3 4" key="1">
    <citation type="journal article" date="2013" name="Mar. Genomics">
        <title>Expression of sulfatases in Rhodopirellula baltica and the diversity of sulfatases in the genus Rhodopirellula.</title>
        <authorList>
            <person name="Wegner C.E."/>
            <person name="Richter-Heitmann T."/>
            <person name="Klindworth A."/>
            <person name="Klockow C."/>
            <person name="Richter M."/>
            <person name="Achstetter T."/>
            <person name="Glockner F.O."/>
            <person name="Harder J."/>
        </authorList>
    </citation>
    <scope>NUCLEOTIDE SEQUENCE [LARGE SCALE GENOMIC DNA]</scope>
    <source>
        <strain evidence="3 4">SM1</strain>
    </source>
</reference>
<dbReference type="InterPro" id="IPR001466">
    <property type="entry name" value="Beta-lactam-related"/>
</dbReference>
<dbReference type="Proteomes" id="UP000011991">
    <property type="component" value="Unassembled WGS sequence"/>
</dbReference>
<accession>M5RBQ4</accession>
<feature type="domain" description="Peptidase S12 Pab87-related C-terminal" evidence="2">
    <location>
        <begin position="497"/>
        <end position="574"/>
    </location>
</feature>
<evidence type="ECO:0000313" key="3">
    <source>
        <dbReference type="EMBL" id="EMI16795.1"/>
    </source>
</evidence>
<dbReference type="AlphaFoldDB" id="M5RBQ4"/>
<gene>
    <name evidence="3" type="ORF">RMSM_06289</name>
</gene>
<keyword evidence="4" id="KW-1185">Reference proteome</keyword>
<dbReference type="PATRIC" id="fig|1265738.3.peg.6270"/>
<dbReference type="InterPro" id="IPR021860">
    <property type="entry name" value="Peptidase_S12_Pab87-rel_C"/>
</dbReference>
<evidence type="ECO:0000313" key="4">
    <source>
        <dbReference type="Proteomes" id="UP000011991"/>
    </source>
</evidence>
<dbReference type="Pfam" id="PF00144">
    <property type="entry name" value="Beta-lactamase"/>
    <property type="match status" value="1"/>
</dbReference>
<dbReference type="Gene3D" id="3.40.710.10">
    <property type="entry name" value="DD-peptidase/beta-lactamase superfamily"/>
    <property type="match status" value="1"/>
</dbReference>
<evidence type="ECO:0000259" key="2">
    <source>
        <dbReference type="Pfam" id="PF11954"/>
    </source>
</evidence>
<dbReference type="PANTHER" id="PTHR46825:SF9">
    <property type="entry name" value="BETA-LACTAMASE-RELATED DOMAIN-CONTAINING PROTEIN"/>
    <property type="match status" value="1"/>
</dbReference>
<sequence length="591" mass="64927">MFEPGFPMTLFCNCRLGGSTLTLLLIVLGVTILGVTMTGLVDAQDPGASGTSNTTDAATAESSDTQTFVKQLDQKLDGVDASELPALSLLVARDGEVIYRRTIGLADLENEKAATAKTKFRIGSITKQFTAAAILRLVADEKLTLDDTLDQFLPTFSRGDEITIHHLLTHTSGIPSFTETAEFWQRVSQPTTDADVIASFQGLPLSFKPGTKYHYNNSGYFLLGHIVAQVSGKTFGDYLQDTFFQPLGMTDTGIHSPDLNLENEARGYSLQDDSFQPALNWHMSQVGGAGAMYSTVDDLMLWNEAVFSGQVLTSDLREKAFTPYQNGYGYGWLIGEHRGLRTISHNGGLNGFVSSLIRYPDQNLTVIALHNASPSVPEMTPESVTRKIAELFLDAEMEPPVVHQVDSMVTTEILARYVGRYDYGVAVLVVTLEDGHLFAQLTGQGKAEIYPKSETEFFWKIVDASVAFQINAEGLCTGAKHTQNGQTMDVRRLPDHVVVELPSEILDRYVGVYDYVQAKMTIRRDGDRLLAKLGTQPELAILPENKTKFHWQVVEASIEFDVDPNGGVSGATHTQGGHQFKVLKIKEEEPK</sequence>
<dbReference type="Pfam" id="PF11954">
    <property type="entry name" value="DUF3471"/>
    <property type="match status" value="2"/>
</dbReference>
<evidence type="ECO:0000259" key="1">
    <source>
        <dbReference type="Pfam" id="PF00144"/>
    </source>
</evidence>
<dbReference type="PANTHER" id="PTHR46825">
    <property type="entry name" value="D-ALANYL-D-ALANINE-CARBOXYPEPTIDASE/ENDOPEPTIDASE AMPH"/>
    <property type="match status" value="1"/>
</dbReference>
<dbReference type="InterPro" id="IPR012338">
    <property type="entry name" value="Beta-lactam/transpept-like"/>
</dbReference>
<name>M5RBQ4_9BACT</name>
<dbReference type="EMBL" id="ANOG01000911">
    <property type="protein sequence ID" value="EMI16795.1"/>
    <property type="molecule type" value="Genomic_DNA"/>
</dbReference>
<dbReference type="SUPFAM" id="SSF56601">
    <property type="entry name" value="beta-lactamase/transpeptidase-like"/>
    <property type="match status" value="1"/>
</dbReference>
<feature type="domain" description="Beta-lactamase-related" evidence="1">
    <location>
        <begin position="81"/>
        <end position="379"/>
    </location>
</feature>
<proteinExistence type="predicted"/>
<dbReference type="InterPro" id="IPR050491">
    <property type="entry name" value="AmpC-like"/>
</dbReference>
<comment type="caution">
    <text evidence="3">The sequence shown here is derived from an EMBL/GenBank/DDBJ whole genome shotgun (WGS) entry which is preliminary data.</text>
</comment>